<keyword evidence="10" id="KW-1185">Reference proteome</keyword>
<name>A0A517YBL9_9BACT</name>
<comment type="subcellular location">
    <subcellularLocation>
        <location evidence="1">Cell membrane</location>
        <topology evidence="1">Multi-pass membrane protein</topology>
    </subcellularLocation>
</comment>
<evidence type="ECO:0000256" key="6">
    <source>
        <dbReference type="ARBA" id="ARBA00022989"/>
    </source>
</evidence>
<dbReference type="PANTHER" id="PTHR21716:SF53">
    <property type="entry name" value="PERMEASE PERM-RELATED"/>
    <property type="match status" value="1"/>
</dbReference>
<protein>
    <submittedName>
        <fullName evidence="9">AI-2 transport protein TqsA</fullName>
    </submittedName>
</protein>
<accession>A0A517YBL9</accession>
<proteinExistence type="inferred from homology"/>
<feature type="transmembrane region" description="Helical" evidence="8">
    <location>
        <begin position="239"/>
        <end position="258"/>
    </location>
</feature>
<evidence type="ECO:0000256" key="8">
    <source>
        <dbReference type="SAM" id="Phobius"/>
    </source>
</evidence>
<keyword evidence="7 8" id="KW-0472">Membrane</keyword>
<keyword evidence="4" id="KW-1003">Cell membrane</keyword>
<dbReference type="PANTHER" id="PTHR21716">
    <property type="entry name" value="TRANSMEMBRANE PROTEIN"/>
    <property type="match status" value="1"/>
</dbReference>
<dbReference type="KEGG" id="aagg:ETAA8_27340"/>
<evidence type="ECO:0000313" key="10">
    <source>
        <dbReference type="Proteomes" id="UP000315017"/>
    </source>
</evidence>
<dbReference type="InterPro" id="IPR002549">
    <property type="entry name" value="AI-2E-like"/>
</dbReference>
<evidence type="ECO:0000256" key="3">
    <source>
        <dbReference type="ARBA" id="ARBA00022448"/>
    </source>
</evidence>
<dbReference type="GO" id="GO:0055085">
    <property type="term" value="P:transmembrane transport"/>
    <property type="evidence" value="ECO:0007669"/>
    <property type="project" value="TreeGrafter"/>
</dbReference>
<evidence type="ECO:0000256" key="4">
    <source>
        <dbReference type="ARBA" id="ARBA00022475"/>
    </source>
</evidence>
<feature type="transmembrane region" description="Helical" evidence="8">
    <location>
        <begin position="93"/>
        <end position="115"/>
    </location>
</feature>
<dbReference type="EMBL" id="CP036274">
    <property type="protein sequence ID" value="QDU27646.1"/>
    <property type="molecule type" value="Genomic_DNA"/>
</dbReference>
<feature type="transmembrane region" description="Helical" evidence="8">
    <location>
        <begin position="331"/>
        <end position="359"/>
    </location>
</feature>
<evidence type="ECO:0000256" key="5">
    <source>
        <dbReference type="ARBA" id="ARBA00022692"/>
    </source>
</evidence>
<feature type="transmembrane region" description="Helical" evidence="8">
    <location>
        <begin position="61"/>
        <end position="81"/>
    </location>
</feature>
<comment type="similarity">
    <text evidence="2">Belongs to the autoinducer-2 exporter (AI-2E) (TC 2.A.86) family.</text>
</comment>
<keyword evidence="5 8" id="KW-0812">Transmembrane</keyword>
<gene>
    <name evidence="9" type="primary">tqsA_2</name>
    <name evidence="9" type="ORF">ETAA8_27340</name>
</gene>
<evidence type="ECO:0000256" key="2">
    <source>
        <dbReference type="ARBA" id="ARBA00009773"/>
    </source>
</evidence>
<feature type="transmembrane region" description="Helical" evidence="8">
    <location>
        <begin position="35"/>
        <end position="55"/>
    </location>
</feature>
<evidence type="ECO:0000313" key="9">
    <source>
        <dbReference type="EMBL" id="QDU27646.1"/>
    </source>
</evidence>
<sequence>MPANGLSTNARDGRADLAAPTATVALPRINWPLRWTVAATLIVAATIVLGLGLIWLRHVGLMLFGGVVLATALRPIIELVASRCHVGRVHAAIVVYGIFSLLFIAAIVALVPEIIGQGQSLLEKLPGWYDNGRDYLLASQQRVLLTLGKRIPAEMPDLDKVMRFGAGMSGSETSPLEIIMQVGTGILGVLAVGVLAFYWSVNEEQTIRSLLQLAPDYRRTFFQSLVDEMLFKLGGYIRGQMILCAAVGVLSLIAYLVIGLPYALLLALIACVLEAVPIIGPTLGAIPAILVALSLGVQETALVIGAAMLIQTLENYLLVPKIMDRSVGIGAIVTLLAIVAFGAIFGLTGAIFAIPLAAISQTLFERLVLLREFKQEEFTTSRDAAGVLHYQLLDLIHDVKRQQRQKDIPVDNWTTESFAELETLAVALDEMVQEDEVEPAPPKPIAAVTQ</sequence>
<evidence type="ECO:0000256" key="1">
    <source>
        <dbReference type="ARBA" id="ARBA00004651"/>
    </source>
</evidence>
<feature type="transmembrane region" description="Helical" evidence="8">
    <location>
        <begin position="178"/>
        <end position="201"/>
    </location>
</feature>
<reference evidence="9 10" key="1">
    <citation type="submission" date="2019-02" db="EMBL/GenBank/DDBJ databases">
        <title>Deep-cultivation of Planctomycetes and their phenomic and genomic characterization uncovers novel biology.</title>
        <authorList>
            <person name="Wiegand S."/>
            <person name="Jogler M."/>
            <person name="Boedeker C."/>
            <person name="Pinto D."/>
            <person name="Vollmers J."/>
            <person name="Rivas-Marin E."/>
            <person name="Kohn T."/>
            <person name="Peeters S.H."/>
            <person name="Heuer A."/>
            <person name="Rast P."/>
            <person name="Oberbeckmann S."/>
            <person name="Bunk B."/>
            <person name="Jeske O."/>
            <person name="Meyerdierks A."/>
            <person name="Storesund J.E."/>
            <person name="Kallscheuer N."/>
            <person name="Luecker S."/>
            <person name="Lage O.M."/>
            <person name="Pohl T."/>
            <person name="Merkel B.J."/>
            <person name="Hornburger P."/>
            <person name="Mueller R.-W."/>
            <person name="Bruemmer F."/>
            <person name="Labrenz M."/>
            <person name="Spormann A.M."/>
            <person name="Op den Camp H."/>
            <person name="Overmann J."/>
            <person name="Amann R."/>
            <person name="Jetten M.S.M."/>
            <person name="Mascher T."/>
            <person name="Medema M.H."/>
            <person name="Devos D.P."/>
            <person name="Kaster A.-K."/>
            <person name="Ovreas L."/>
            <person name="Rohde M."/>
            <person name="Galperin M.Y."/>
            <person name="Jogler C."/>
        </authorList>
    </citation>
    <scope>NUCLEOTIDE SEQUENCE [LARGE SCALE GENOMIC DNA]</scope>
    <source>
        <strain evidence="9 10">ETA_A8</strain>
    </source>
</reference>
<dbReference type="GO" id="GO:0005886">
    <property type="term" value="C:plasma membrane"/>
    <property type="evidence" value="ECO:0007669"/>
    <property type="project" value="UniProtKB-SubCell"/>
</dbReference>
<organism evidence="9 10">
    <name type="scientific">Anatilimnocola aggregata</name>
    <dbReference type="NCBI Taxonomy" id="2528021"/>
    <lineage>
        <taxon>Bacteria</taxon>
        <taxon>Pseudomonadati</taxon>
        <taxon>Planctomycetota</taxon>
        <taxon>Planctomycetia</taxon>
        <taxon>Pirellulales</taxon>
        <taxon>Pirellulaceae</taxon>
        <taxon>Anatilimnocola</taxon>
    </lineage>
</organism>
<dbReference type="Pfam" id="PF01594">
    <property type="entry name" value="AI-2E_transport"/>
    <property type="match status" value="1"/>
</dbReference>
<evidence type="ECO:0000256" key="7">
    <source>
        <dbReference type="ARBA" id="ARBA00023136"/>
    </source>
</evidence>
<dbReference type="Proteomes" id="UP000315017">
    <property type="component" value="Chromosome"/>
</dbReference>
<keyword evidence="6 8" id="KW-1133">Transmembrane helix</keyword>
<dbReference type="AlphaFoldDB" id="A0A517YBL9"/>
<keyword evidence="3" id="KW-0813">Transport</keyword>